<feature type="chain" id="PRO_5038454957" description="NADH-ubiquinone oxidoreductase chain 6" evidence="16">
    <location>
        <begin position="19"/>
        <end position="171"/>
    </location>
</feature>
<protein>
    <recommendedName>
        <fullName evidence="4 15">NADH-ubiquinone oxidoreductase chain 6</fullName>
        <ecNumber evidence="3 15">7.1.1.2</ecNumber>
    </recommendedName>
</protein>
<keyword evidence="12 15" id="KW-0496">Mitochondrion</keyword>
<comment type="subcellular location">
    <subcellularLocation>
        <location evidence="1 15">Mitochondrion membrane</location>
        <topology evidence="1 15">Multi-pass membrane protein</topology>
    </subcellularLocation>
</comment>
<evidence type="ECO:0000256" key="13">
    <source>
        <dbReference type="ARBA" id="ARBA00023136"/>
    </source>
</evidence>
<evidence type="ECO:0000256" key="15">
    <source>
        <dbReference type="RuleBase" id="RU004430"/>
    </source>
</evidence>
<keyword evidence="7 15" id="KW-0812">Transmembrane</keyword>
<evidence type="ECO:0000256" key="11">
    <source>
        <dbReference type="ARBA" id="ARBA00023027"/>
    </source>
</evidence>
<feature type="transmembrane region" description="Helical" evidence="15">
    <location>
        <begin position="128"/>
        <end position="157"/>
    </location>
</feature>
<sequence length="171" mass="18522">MMLYIVLFLVLMTFGAVCVSCNPSPFYSILGLVLSTLAGCMMLASYGGTFVSLILFLIYLGGMLVAFVFCVAVTSEAYLEGLDSASVLVRFVLCLLISYILCMISMPLKHFCEVVDEHQDLSPLREDLAGVSMIYGPGGGMLMACGWALSLSLFVVLELTRERSLGALRSI</sequence>
<comment type="similarity">
    <text evidence="2 15">Belongs to the complex I subunit 6 family.</text>
</comment>
<keyword evidence="11 15" id="KW-0520">NAD</keyword>
<evidence type="ECO:0000256" key="8">
    <source>
        <dbReference type="ARBA" id="ARBA00022967"/>
    </source>
</evidence>
<comment type="function">
    <text evidence="15">Core subunit of the mitochondrial membrane respiratory chain NADH dehydrogenase (Complex I) which catalyzes electron transfer from NADH through the respiratory chain, using ubiquinone as an electron acceptor. Essential for the catalytic activity and assembly of complex I.</text>
</comment>
<keyword evidence="9 15" id="KW-0249">Electron transport</keyword>
<keyword evidence="10 15" id="KW-1133">Transmembrane helix</keyword>
<evidence type="ECO:0000256" key="10">
    <source>
        <dbReference type="ARBA" id="ARBA00022989"/>
    </source>
</evidence>
<keyword evidence="16" id="KW-0732">Signal</keyword>
<dbReference type="PANTHER" id="PTHR11435">
    <property type="entry name" value="NADH UBIQUINONE OXIDOREDUCTASE SUBUNIT ND6"/>
    <property type="match status" value="1"/>
</dbReference>
<keyword evidence="15" id="KW-0830">Ubiquinone</keyword>
<proteinExistence type="inferred from homology"/>
<evidence type="ECO:0000256" key="2">
    <source>
        <dbReference type="ARBA" id="ARBA00005698"/>
    </source>
</evidence>
<geneLocation type="mitochondrion" evidence="17"/>
<evidence type="ECO:0000256" key="16">
    <source>
        <dbReference type="SAM" id="SignalP"/>
    </source>
</evidence>
<dbReference type="InterPro" id="IPR050269">
    <property type="entry name" value="ComplexI_Subunit6"/>
</dbReference>
<accession>A0A0F7LEV6</accession>
<dbReference type="Pfam" id="PF00499">
    <property type="entry name" value="Oxidored_q3"/>
    <property type="match status" value="1"/>
</dbReference>
<evidence type="ECO:0000256" key="6">
    <source>
        <dbReference type="ARBA" id="ARBA00022660"/>
    </source>
</evidence>
<dbReference type="Gene3D" id="1.20.120.1200">
    <property type="entry name" value="NADH-ubiquinone/plastoquinone oxidoreductase chain 6, subunit NuoJ"/>
    <property type="match status" value="1"/>
</dbReference>
<keyword evidence="6 15" id="KW-0679">Respiratory chain</keyword>
<feature type="signal peptide" evidence="16">
    <location>
        <begin position="1"/>
        <end position="18"/>
    </location>
</feature>
<feature type="transmembrane region" description="Helical" evidence="15">
    <location>
        <begin position="53"/>
        <end position="75"/>
    </location>
</feature>
<reference evidence="17" key="1">
    <citation type="submission" date="2015-04" db="EMBL/GenBank/DDBJ databases">
        <title>Complete mitochondrial genome of Beach conger (Conger japonicus).</title>
        <authorList>
            <person name="Xu T.J."/>
            <person name="Wei T."/>
        </authorList>
    </citation>
    <scope>NUCLEOTIDE SEQUENCE</scope>
</reference>
<evidence type="ECO:0000256" key="1">
    <source>
        <dbReference type="ARBA" id="ARBA00004225"/>
    </source>
</evidence>
<evidence type="ECO:0000313" key="17">
    <source>
        <dbReference type="EMBL" id="AKH60657.1"/>
    </source>
</evidence>
<dbReference type="EMBL" id="KR131863">
    <property type="protein sequence ID" value="AKH60657.1"/>
    <property type="molecule type" value="Genomic_DNA"/>
</dbReference>
<dbReference type="GO" id="GO:0008137">
    <property type="term" value="F:NADH dehydrogenase (ubiquinone) activity"/>
    <property type="evidence" value="ECO:0007669"/>
    <property type="project" value="UniProtKB-UniRule"/>
</dbReference>
<dbReference type="EC" id="7.1.1.2" evidence="3 15"/>
<dbReference type="InterPro" id="IPR042106">
    <property type="entry name" value="Nuo/plastoQ_OxRdtase_6_NuoJ"/>
</dbReference>
<organism evidence="17">
    <name type="scientific">Conger japonicus</name>
    <name type="common">Beach conger</name>
    <dbReference type="NCBI Taxonomy" id="86968"/>
    <lineage>
        <taxon>Eukaryota</taxon>
        <taxon>Metazoa</taxon>
        <taxon>Chordata</taxon>
        <taxon>Craniata</taxon>
        <taxon>Vertebrata</taxon>
        <taxon>Euteleostomi</taxon>
        <taxon>Actinopterygii</taxon>
        <taxon>Neopterygii</taxon>
        <taxon>Teleostei</taxon>
        <taxon>Anguilliformes</taxon>
        <taxon>Congridae</taxon>
        <taxon>Conger</taxon>
    </lineage>
</organism>
<feature type="transmembrane region" description="Helical" evidence="15">
    <location>
        <begin position="87"/>
        <end position="108"/>
    </location>
</feature>
<evidence type="ECO:0000256" key="4">
    <source>
        <dbReference type="ARBA" id="ARBA00021095"/>
    </source>
</evidence>
<dbReference type="AlphaFoldDB" id="A0A0F7LEV6"/>
<dbReference type="PANTHER" id="PTHR11435:SF1">
    <property type="entry name" value="NADH-UBIQUINONE OXIDOREDUCTASE CHAIN 6"/>
    <property type="match status" value="1"/>
</dbReference>
<keyword evidence="5 15" id="KW-0813">Transport</keyword>
<dbReference type="GO" id="GO:0031966">
    <property type="term" value="C:mitochondrial membrane"/>
    <property type="evidence" value="ECO:0007669"/>
    <property type="project" value="UniProtKB-SubCell"/>
</dbReference>
<dbReference type="InterPro" id="IPR001457">
    <property type="entry name" value="NADH_UbQ/plastoQ_OxRdtase_su6"/>
</dbReference>
<keyword evidence="13 15" id="KW-0472">Membrane</keyword>
<keyword evidence="8 15" id="KW-1278">Translocase</keyword>
<evidence type="ECO:0000256" key="7">
    <source>
        <dbReference type="ARBA" id="ARBA00022692"/>
    </source>
</evidence>
<evidence type="ECO:0000256" key="9">
    <source>
        <dbReference type="ARBA" id="ARBA00022982"/>
    </source>
</evidence>
<gene>
    <name evidence="17" type="primary">ND6</name>
</gene>
<evidence type="ECO:0000256" key="14">
    <source>
        <dbReference type="ARBA" id="ARBA00049551"/>
    </source>
</evidence>
<name>A0A0F7LEV6_CONJA</name>
<evidence type="ECO:0000256" key="12">
    <source>
        <dbReference type="ARBA" id="ARBA00023128"/>
    </source>
</evidence>
<evidence type="ECO:0000256" key="3">
    <source>
        <dbReference type="ARBA" id="ARBA00012944"/>
    </source>
</evidence>
<comment type="catalytic activity">
    <reaction evidence="14 15">
        <text>a ubiquinone + NADH + 5 H(+)(in) = a ubiquinol + NAD(+) + 4 H(+)(out)</text>
        <dbReference type="Rhea" id="RHEA:29091"/>
        <dbReference type="Rhea" id="RHEA-COMP:9565"/>
        <dbReference type="Rhea" id="RHEA-COMP:9566"/>
        <dbReference type="ChEBI" id="CHEBI:15378"/>
        <dbReference type="ChEBI" id="CHEBI:16389"/>
        <dbReference type="ChEBI" id="CHEBI:17976"/>
        <dbReference type="ChEBI" id="CHEBI:57540"/>
        <dbReference type="ChEBI" id="CHEBI:57945"/>
        <dbReference type="EC" id="7.1.1.2"/>
    </reaction>
</comment>
<evidence type="ECO:0000256" key="5">
    <source>
        <dbReference type="ARBA" id="ARBA00022448"/>
    </source>
</evidence>